<evidence type="ECO:0000313" key="2">
    <source>
        <dbReference type="Proteomes" id="UP000823775"/>
    </source>
</evidence>
<protein>
    <submittedName>
        <fullName evidence="1">Uncharacterized protein</fullName>
    </submittedName>
</protein>
<evidence type="ECO:0000313" key="1">
    <source>
        <dbReference type="EMBL" id="MCD9640547.1"/>
    </source>
</evidence>
<reference evidence="1 2" key="1">
    <citation type="journal article" date="2021" name="BMC Genomics">
        <title>Datura genome reveals duplications of psychoactive alkaloid biosynthetic genes and high mutation rate following tissue culture.</title>
        <authorList>
            <person name="Rajewski A."/>
            <person name="Carter-House D."/>
            <person name="Stajich J."/>
            <person name="Litt A."/>
        </authorList>
    </citation>
    <scope>NUCLEOTIDE SEQUENCE [LARGE SCALE GENOMIC DNA]</scope>
    <source>
        <strain evidence="1">AR-01</strain>
    </source>
</reference>
<organism evidence="1 2">
    <name type="scientific">Datura stramonium</name>
    <name type="common">Jimsonweed</name>
    <name type="synonym">Common thornapple</name>
    <dbReference type="NCBI Taxonomy" id="4076"/>
    <lineage>
        <taxon>Eukaryota</taxon>
        <taxon>Viridiplantae</taxon>
        <taxon>Streptophyta</taxon>
        <taxon>Embryophyta</taxon>
        <taxon>Tracheophyta</taxon>
        <taxon>Spermatophyta</taxon>
        <taxon>Magnoliopsida</taxon>
        <taxon>eudicotyledons</taxon>
        <taxon>Gunneridae</taxon>
        <taxon>Pentapetalae</taxon>
        <taxon>asterids</taxon>
        <taxon>lamiids</taxon>
        <taxon>Solanales</taxon>
        <taxon>Solanaceae</taxon>
        <taxon>Solanoideae</taxon>
        <taxon>Datureae</taxon>
        <taxon>Datura</taxon>
    </lineage>
</organism>
<comment type="caution">
    <text evidence="1">The sequence shown here is derived from an EMBL/GenBank/DDBJ whole genome shotgun (WGS) entry which is preliminary data.</text>
</comment>
<name>A0ABS8V0M7_DATST</name>
<keyword evidence="2" id="KW-1185">Reference proteome</keyword>
<dbReference type="Proteomes" id="UP000823775">
    <property type="component" value="Unassembled WGS sequence"/>
</dbReference>
<dbReference type="EMBL" id="JACEIK010003148">
    <property type="protein sequence ID" value="MCD9640547.1"/>
    <property type="molecule type" value="Genomic_DNA"/>
</dbReference>
<proteinExistence type="predicted"/>
<gene>
    <name evidence="1" type="ORF">HAX54_025906</name>
</gene>
<sequence>MTWFPQADNLTVRKLMTVDAPLIDQIMRHFLRVVRVGRRIEGKAKGDPLAAFIRLSLGFVRGKKSKRVRPKFCSLEKGMTREDCSSGWKNGGGCDGAGGVSSGVDDEEEEQCVGWLGGVKNESVFGVVRRRRRSRGKGCSLAAAGKELGGK</sequence>
<accession>A0ABS8V0M7</accession>